<dbReference type="PANTHER" id="PTHR35518:SF2">
    <property type="entry name" value="MAINTENANCE OF TELOMERE CAPPING PROTEIN 6"/>
    <property type="match status" value="1"/>
</dbReference>
<evidence type="ECO:0000313" key="7">
    <source>
        <dbReference type="Proteomes" id="UP001209570"/>
    </source>
</evidence>
<evidence type="ECO:0000256" key="1">
    <source>
        <dbReference type="ARBA" id="ARBA00004370"/>
    </source>
</evidence>
<reference evidence="6" key="1">
    <citation type="submission" date="2021-12" db="EMBL/GenBank/DDBJ databases">
        <title>Prjna785345.</title>
        <authorList>
            <person name="Rujirawat T."/>
            <person name="Krajaejun T."/>
        </authorList>
    </citation>
    <scope>NUCLEOTIDE SEQUENCE</scope>
    <source>
        <strain evidence="6">Pi057C3</strain>
    </source>
</reference>
<dbReference type="GO" id="GO:0008081">
    <property type="term" value="F:phosphoric diester hydrolase activity"/>
    <property type="evidence" value="ECO:0007669"/>
    <property type="project" value="InterPro"/>
</dbReference>
<dbReference type="SUPFAM" id="SSF51695">
    <property type="entry name" value="PLC-like phosphodiesterases"/>
    <property type="match status" value="1"/>
</dbReference>
<proteinExistence type="predicted"/>
<accession>A0AAD5LYH5</accession>
<evidence type="ECO:0000256" key="3">
    <source>
        <dbReference type="ARBA" id="ARBA00022989"/>
    </source>
</evidence>
<evidence type="ECO:0000256" key="5">
    <source>
        <dbReference type="SAM" id="SignalP"/>
    </source>
</evidence>
<dbReference type="InterPro" id="IPR051008">
    <property type="entry name" value="Telomere_Capping_Maintenance"/>
</dbReference>
<evidence type="ECO:0000256" key="4">
    <source>
        <dbReference type="ARBA" id="ARBA00023136"/>
    </source>
</evidence>
<keyword evidence="3" id="KW-1133">Transmembrane helix</keyword>
<name>A0AAD5LYH5_PYTIN</name>
<evidence type="ECO:0000313" key="6">
    <source>
        <dbReference type="EMBL" id="KAJ0397675.1"/>
    </source>
</evidence>
<sequence length="919" mass="98315">MRWAVGLTASLTLVTFVSCCAAAAHPSLRHEQPLTHQHADVAEHLRRLVAYTTPFESMELSSAECDAATESNPLVDYLQAIPTTAGLRNCLAMNFAELLGALTPQCSLNSIMALFSSSDPAMDVLAEFFGLFLAGLGTEALPPGALAALLSSWQLDATKNALFCGVLETQLAPCLETLVPALFRLVDQQKAPCCEELSELLQFARMLAVPGKSLQHSMFDVFNGVHAAVCTRSAKGLCGQPLFGFLARVVQESQATSVLSPLVFRAGLSLFALPDGDAACDGLERGRVPSRVRADGSAFEFYAASCCATGLSTLLQSVDAIVTQLSGDTLAETLSLMAGLSDAGRSFRSPYEAIRQCATKWQCVWAPEWLSTAGLSPPAEYDAAPKTAKPQGVRCQERQWCDRDNVCSTVCQPGSVQVAPWVARATAFQRNLSYAQSLCMTQLAGSHNSATTLARGHGNRDQLVNKLLDPTDANVFVRTNNQLDIGARFLELDAKYFARSFRSGHCSRIDIPFLDDFSSNLAATVEDLVSSAGQRVGVEWQSSLLGCLPSLGGLRAADHRLHRDSLQEIADWTSSHPHDLVVLYTEIGDEIADFGKLDELLEMYDDVFGDVLFTPSDLARVGGDWNSFTLHDLISNGKRVVLGATPSGNRLMFKLSSLCGGWADIPRGSPSQSATSFWGQRMRTGKIVRAYRSALHYTVISENELGGDVLYGTEQEPDEVNAKTLAKFVRAGVNILAPDGLDGATIEAMVWSWAPKEPQADAVAAVISASDGRWYGVRDATSVAHAACVSRAGNAVVWRVIGRGQSCPTTFAPGSPRSGLENELLRQTLASSVGGSAVALLDLDLANFPTISALDAALFDGNATVVVVPISETEAPTPVHTLPPPGQSAATAAWSRYTPQELFAMIQGIFESLNDPNGA</sequence>
<gene>
    <name evidence="6" type="ORF">P43SY_007748</name>
</gene>
<organism evidence="6 7">
    <name type="scientific">Pythium insidiosum</name>
    <name type="common">Pythiosis disease agent</name>
    <dbReference type="NCBI Taxonomy" id="114742"/>
    <lineage>
        <taxon>Eukaryota</taxon>
        <taxon>Sar</taxon>
        <taxon>Stramenopiles</taxon>
        <taxon>Oomycota</taxon>
        <taxon>Peronosporomycetes</taxon>
        <taxon>Pythiales</taxon>
        <taxon>Pythiaceae</taxon>
        <taxon>Pythium</taxon>
    </lineage>
</organism>
<dbReference type="InterPro" id="IPR017946">
    <property type="entry name" value="PLC-like_Pdiesterase_TIM-brl"/>
</dbReference>
<evidence type="ECO:0000256" key="2">
    <source>
        <dbReference type="ARBA" id="ARBA00022692"/>
    </source>
</evidence>
<dbReference type="AlphaFoldDB" id="A0AAD5LYH5"/>
<dbReference type="GO" id="GO:0016020">
    <property type="term" value="C:membrane"/>
    <property type="evidence" value="ECO:0007669"/>
    <property type="project" value="UniProtKB-SubCell"/>
</dbReference>
<feature type="chain" id="PRO_5041915637" description="PLC-like phosphodiesterase" evidence="5">
    <location>
        <begin position="23"/>
        <end position="919"/>
    </location>
</feature>
<keyword evidence="4" id="KW-0472">Membrane</keyword>
<dbReference type="GO" id="GO:0006629">
    <property type="term" value="P:lipid metabolic process"/>
    <property type="evidence" value="ECO:0007669"/>
    <property type="project" value="InterPro"/>
</dbReference>
<keyword evidence="5" id="KW-0732">Signal</keyword>
<comment type="subcellular location">
    <subcellularLocation>
        <location evidence="1">Membrane</location>
    </subcellularLocation>
</comment>
<protein>
    <recommendedName>
        <fullName evidence="8">PLC-like phosphodiesterase</fullName>
    </recommendedName>
</protein>
<dbReference type="EMBL" id="JAKCXM010000242">
    <property type="protein sequence ID" value="KAJ0397675.1"/>
    <property type="molecule type" value="Genomic_DNA"/>
</dbReference>
<dbReference type="Proteomes" id="UP001209570">
    <property type="component" value="Unassembled WGS sequence"/>
</dbReference>
<dbReference type="Gene3D" id="3.20.20.190">
    <property type="entry name" value="Phosphatidylinositol (PI) phosphodiesterase"/>
    <property type="match status" value="1"/>
</dbReference>
<comment type="caution">
    <text evidence="6">The sequence shown here is derived from an EMBL/GenBank/DDBJ whole genome shotgun (WGS) entry which is preliminary data.</text>
</comment>
<dbReference type="PANTHER" id="PTHR35518">
    <property type="entry name" value="MAINTENANCE OF TELOMOERE CAPPING"/>
    <property type="match status" value="1"/>
</dbReference>
<feature type="signal peptide" evidence="5">
    <location>
        <begin position="1"/>
        <end position="22"/>
    </location>
</feature>
<dbReference type="PROSITE" id="PS51257">
    <property type="entry name" value="PROKAR_LIPOPROTEIN"/>
    <property type="match status" value="1"/>
</dbReference>
<keyword evidence="7" id="KW-1185">Reference proteome</keyword>
<evidence type="ECO:0008006" key="8">
    <source>
        <dbReference type="Google" id="ProtNLM"/>
    </source>
</evidence>
<keyword evidence="2" id="KW-0812">Transmembrane</keyword>